<dbReference type="SUPFAM" id="SSF49401">
    <property type="entry name" value="Bacterial adhesins"/>
    <property type="match status" value="1"/>
</dbReference>
<comment type="caution">
    <text evidence="3">The sequence shown here is derived from an EMBL/GenBank/DDBJ whole genome shotgun (WGS) entry which is preliminary data.</text>
</comment>
<evidence type="ECO:0000313" key="4">
    <source>
        <dbReference type="Proteomes" id="UP000185578"/>
    </source>
</evidence>
<dbReference type="InterPro" id="IPR050263">
    <property type="entry name" value="Bact_Fimbrial_Adh_Pro"/>
</dbReference>
<dbReference type="RefSeq" id="WP_075118387.1">
    <property type="nucleotide sequence ID" value="NZ_MSCT01000006.1"/>
</dbReference>
<proteinExistence type="predicted"/>
<feature type="domain" description="Fimbrial-type adhesion" evidence="2">
    <location>
        <begin position="31"/>
        <end position="175"/>
    </location>
</feature>
<dbReference type="OrthoDB" id="5957810at2"/>
<dbReference type="Gene3D" id="2.60.40.1090">
    <property type="entry name" value="Fimbrial-type adhesion domain"/>
    <property type="match status" value="1"/>
</dbReference>
<dbReference type="InterPro" id="IPR036937">
    <property type="entry name" value="Adhesion_dom_fimbrial_sf"/>
</dbReference>
<dbReference type="GO" id="GO:0009289">
    <property type="term" value="C:pilus"/>
    <property type="evidence" value="ECO:0007669"/>
    <property type="project" value="InterPro"/>
</dbReference>
<evidence type="ECO:0000259" key="2">
    <source>
        <dbReference type="Pfam" id="PF00419"/>
    </source>
</evidence>
<dbReference type="Pfam" id="PF00419">
    <property type="entry name" value="Fimbrial"/>
    <property type="match status" value="1"/>
</dbReference>
<name>A0A1Q8EV24_9PSED</name>
<dbReference type="PANTHER" id="PTHR33420">
    <property type="entry name" value="FIMBRIAL SUBUNIT ELFA-RELATED"/>
    <property type="match status" value="1"/>
</dbReference>
<reference evidence="3 4" key="1">
    <citation type="submission" date="2016-12" db="EMBL/GenBank/DDBJ databases">
        <authorList>
            <person name="Song W.-J."/>
            <person name="Kurnit D.M."/>
        </authorList>
    </citation>
    <scope>NUCLEOTIDE SEQUENCE [LARGE SCALE GENOMIC DNA]</scope>
    <source>
        <strain evidence="3 4">PCL1601</strain>
    </source>
</reference>
<organism evidence="3 4">
    <name type="scientific">Pseudomonas chlororaphis</name>
    <dbReference type="NCBI Taxonomy" id="587753"/>
    <lineage>
        <taxon>Bacteria</taxon>
        <taxon>Pseudomonadati</taxon>
        <taxon>Pseudomonadota</taxon>
        <taxon>Gammaproteobacteria</taxon>
        <taxon>Pseudomonadales</taxon>
        <taxon>Pseudomonadaceae</taxon>
        <taxon>Pseudomonas</taxon>
    </lineage>
</organism>
<dbReference type="AlphaFoldDB" id="A0A1Q8EV24"/>
<evidence type="ECO:0000256" key="1">
    <source>
        <dbReference type="SAM" id="SignalP"/>
    </source>
</evidence>
<dbReference type="Proteomes" id="UP000185578">
    <property type="component" value="Unassembled WGS sequence"/>
</dbReference>
<protein>
    <submittedName>
        <fullName evidence="3">Fimbrial protein</fullName>
    </submittedName>
</protein>
<keyword evidence="1" id="KW-0732">Signal</keyword>
<gene>
    <name evidence="3" type="ORF">BTN82_06775</name>
</gene>
<dbReference type="GO" id="GO:0043709">
    <property type="term" value="P:cell adhesion involved in single-species biofilm formation"/>
    <property type="evidence" value="ECO:0007669"/>
    <property type="project" value="TreeGrafter"/>
</dbReference>
<evidence type="ECO:0000313" key="3">
    <source>
        <dbReference type="EMBL" id="OLF55642.1"/>
    </source>
</evidence>
<sequence>MKRTSFLSLATSGLMLAALVPSLSYATDGVINFSGSITDATCDINGKAPGEGNITNVELGRISPSTFVKVGDASAFEKFQLVLSGAKCTDGSKVAIDFDQVGNVDSASGNLKLIGSAPATGVQIQIYNDDTAAGSKIQLGQAEASPQTVTVKDNTAILKYKANYVATTAGVTAGSGISFVRYTLSYK</sequence>
<accession>A0A1Q8EV24</accession>
<dbReference type="PANTHER" id="PTHR33420:SF26">
    <property type="entry name" value="FIMBRIAL SUBUNIT"/>
    <property type="match status" value="1"/>
</dbReference>
<dbReference type="InterPro" id="IPR008966">
    <property type="entry name" value="Adhesion_dom_sf"/>
</dbReference>
<dbReference type="EMBL" id="MSCT01000006">
    <property type="protein sequence ID" value="OLF55642.1"/>
    <property type="molecule type" value="Genomic_DNA"/>
</dbReference>
<feature type="signal peptide" evidence="1">
    <location>
        <begin position="1"/>
        <end position="26"/>
    </location>
</feature>
<dbReference type="InterPro" id="IPR000259">
    <property type="entry name" value="Adhesion_dom_fimbrial"/>
</dbReference>
<feature type="chain" id="PRO_5012141270" evidence="1">
    <location>
        <begin position="27"/>
        <end position="187"/>
    </location>
</feature>